<dbReference type="OrthoDB" id="9991317at2759"/>
<proteinExistence type="predicted"/>
<dbReference type="InterPro" id="IPR019734">
    <property type="entry name" value="TPR_rpt"/>
</dbReference>
<dbReference type="PANTHER" id="PTHR19959">
    <property type="entry name" value="KINESIN LIGHT CHAIN"/>
    <property type="match status" value="1"/>
</dbReference>
<accession>A0A0J8R4F8</accession>
<dbReference type="EMBL" id="DS268174">
    <property type="protein sequence ID" value="KMU79325.1"/>
    <property type="molecule type" value="Genomic_DNA"/>
</dbReference>
<dbReference type="SMART" id="SM00028">
    <property type="entry name" value="TPR"/>
    <property type="match status" value="9"/>
</dbReference>
<organism evidence="2 3">
    <name type="scientific">Coccidioides immitis RMSCC 3703</name>
    <dbReference type="NCBI Taxonomy" id="454286"/>
    <lineage>
        <taxon>Eukaryota</taxon>
        <taxon>Fungi</taxon>
        <taxon>Dikarya</taxon>
        <taxon>Ascomycota</taxon>
        <taxon>Pezizomycotina</taxon>
        <taxon>Eurotiomycetes</taxon>
        <taxon>Eurotiomycetidae</taxon>
        <taxon>Onygenales</taxon>
        <taxon>Onygenaceae</taxon>
        <taxon>Coccidioides</taxon>
    </lineage>
</organism>
<dbReference type="PANTHER" id="PTHR19959:SF119">
    <property type="entry name" value="FUNGAL LIPASE-LIKE DOMAIN-CONTAINING PROTEIN"/>
    <property type="match status" value="1"/>
</dbReference>
<dbReference type="STRING" id="454286.A0A0J8R4F8"/>
<protein>
    <recommendedName>
        <fullName evidence="1">CHAT domain-containing protein</fullName>
    </recommendedName>
</protein>
<dbReference type="InterPro" id="IPR012344">
    <property type="entry name" value="Matrix_HIV/RSV_N"/>
</dbReference>
<dbReference type="SUPFAM" id="SSF48452">
    <property type="entry name" value="TPR-like"/>
    <property type="match status" value="2"/>
</dbReference>
<dbReference type="Proteomes" id="UP000054559">
    <property type="component" value="Unassembled WGS sequence"/>
</dbReference>
<gene>
    <name evidence="2" type="ORF">CISG_07811</name>
</gene>
<name>A0A0J8R4F8_COCIT</name>
<dbReference type="Pfam" id="PF13374">
    <property type="entry name" value="TPR_10"/>
    <property type="match status" value="5"/>
</dbReference>
<dbReference type="InterPro" id="IPR011990">
    <property type="entry name" value="TPR-like_helical_dom_sf"/>
</dbReference>
<evidence type="ECO:0000313" key="3">
    <source>
        <dbReference type="Proteomes" id="UP000054559"/>
    </source>
</evidence>
<dbReference type="Pfam" id="PF12770">
    <property type="entry name" value="CHAT"/>
    <property type="match status" value="1"/>
</dbReference>
<dbReference type="Gene3D" id="1.10.150.90">
    <property type="entry name" value="Immunodeficiency lentiviruses, gag gene matrix protein p17"/>
    <property type="match status" value="2"/>
</dbReference>
<reference evidence="3" key="1">
    <citation type="journal article" date="2010" name="Genome Res.">
        <title>Population genomic sequencing of Coccidioides fungi reveals recent hybridization and transposon control.</title>
        <authorList>
            <person name="Neafsey D.E."/>
            <person name="Barker B.M."/>
            <person name="Sharpton T.J."/>
            <person name="Stajich J.E."/>
            <person name="Park D.J."/>
            <person name="Whiston E."/>
            <person name="Hung C.-Y."/>
            <person name="McMahan C."/>
            <person name="White J."/>
            <person name="Sykes S."/>
            <person name="Heiman D."/>
            <person name="Young S."/>
            <person name="Zeng Q."/>
            <person name="Abouelleil A."/>
            <person name="Aftuck L."/>
            <person name="Bessette D."/>
            <person name="Brown A."/>
            <person name="FitzGerald M."/>
            <person name="Lui A."/>
            <person name="Macdonald J.P."/>
            <person name="Priest M."/>
            <person name="Orbach M.J."/>
            <person name="Galgiani J.N."/>
            <person name="Kirkland T.N."/>
            <person name="Cole G.T."/>
            <person name="Birren B.W."/>
            <person name="Henn M.R."/>
            <person name="Taylor J.W."/>
            <person name="Rounsley S.D."/>
        </authorList>
    </citation>
    <scope>NUCLEOTIDE SEQUENCE [LARGE SCALE GENOMIC DNA]</scope>
    <source>
        <strain evidence="3">RMSCC 3703</strain>
    </source>
</reference>
<feature type="domain" description="CHAT" evidence="1">
    <location>
        <begin position="1023"/>
        <end position="1313"/>
    </location>
</feature>
<evidence type="ECO:0000313" key="2">
    <source>
        <dbReference type="EMBL" id="KMU79325.1"/>
    </source>
</evidence>
<dbReference type="InterPro" id="IPR024983">
    <property type="entry name" value="CHAT_dom"/>
</dbReference>
<evidence type="ECO:0000259" key="1">
    <source>
        <dbReference type="Pfam" id="PF12770"/>
    </source>
</evidence>
<dbReference type="SUPFAM" id="SSF81901">
    <property type="entry name" value="HCP-like"/>
    <property type="match status" value="1"/>
</dbReference>
<dbReference type="Gene3D" id="1.25.40.10">
    <property type="entry name" value="Tetratricopeptide repeat domain"/>
    <property type="match status" value="3"/>
</dbReference>
<sequence length="1313" mass="147775">MDLDSYANWLGHWFERTGQIALLEEAIQLEREAVDRTARDDPSRAMYLHNLGCFLEERFVEIDAIPDLEEAIRLGQEAVDCTAYDHPSRAMYLNRLSVQFGARFKRMGAASDLEKAIQLGQEAVDCTPHDHPRRAVYLNSLSVMLGNQFKRTGATSDLEKAIQLGQEVVDCTAHNHPSRAMYLNNLSVQLEDQFKRTGATSDLEKAIQLGQEAVDCTPHDHPRRAMYLNSLSVMLEDQFKRTGATSDLEKAIQLEQEAVDQTARDDPSRAMYLNSLSVQLGARFKRMGETSDLEKAIQLGQEAVDCTPHNHPMRAVYLNSLSVMLEGRFERTDAMSDLEEAIQLEQEAVDCTALNNSNRAGYLSNLSKQLGNRFKRTGTRSDLEKAIQLGQEAVDCTACDDPNRAIYLNNLGNRFRHRFETTGAMADVEAAIQLGQKAVDCTVCDHPNQAMYLNNLGNQLSNRFERTGAMADLEAAIQLGQKAVDCTACDDPNRARFLSNLGKRFKARFERTGAKSDLEKAIQLGQEAVDCTACDDPDQAMYLHNLGSFLEKQFEKTVAMSDLEQAIQLEQKAVDCTPHDHPNQAVYLSSLGAWLGSRSEIPALMAELEEFMQFEEAVYYTARDDPNRTLILDILHELLGNRYHRTHALSDLRKASRLASKALDCTACDYPDQATYLDNLERCQREKFEKTDQMSDLEEATWFGQQVLDCTARNHPNRGKRLDDLGAQLEKRLERTGGKIRDSRGSLNLFTEALNIYNARPLDRINAGKYAFIYYIRDSNWKSARTASDAVVGLLPRLNLRWLSRHDQQHLIKSLTHFSSLAASAVLQAEGTPAEAVEILEAGRGVIASFIINAQSDISRLEEYKPELYYEYMTLRQHVNVPFSNIAEPEISPSSGLTSTIQLSTHELQSNVHRSITQRHRDIERLEEIESKIRQLPGLDRFLLPPTSTDLMTLAVFGPIVSFNVTMYRSDVFIITTSAIVGMRLEELLFNDLRKNVGKLLGKSKLSVGRPSTKPQRQKELQNILRWLWDVAVYPVLSQLRFISPVPSNPLPHIWWVTSGYMGLMPLHAAGHTDKTALDYVVSSYIPTVKALKYSREQQLRRPLEPNPNMLIVTMPETAGMGALKTVEEVESISRSIYPIVPTILNKPSKKIVLDEVRTHHMVHFSCHGNSDSTDPSAGGLFLGPGEDGRAEHFTVRELANISYEHARIAFLSACSTAENSSKELIDEVIHMASAFQLIGFPHVIGTLWEASDKAATWISGAFYESLMRSLREDDFRVRHDVVASALHQAVRRLRERMRNDLISWVPFIHVGA</sequence>